<keyword evidence="4 6" id="KW-0067">ATP-binding</keyword>
<dbReference type="SUPFAM" id="SSF52540">
    <property type="entry name" value="P-loop containing nucleoside triphosphate hydrolases"/>
    <property type="match status" value="1"/>
</dbReference>
<dbReference type="AlphaFoldDB" id="A0A380N1D9"/>
<keyword evidence="3" id="KW-0547">Nucleotide-binding</keyword>
<dbReference type="EMBL" id="UHIA01000004">
    <property type="protein sequence ID" value="SUO98600.1"/>
    <property type="molecule type" value="Genomic_DNA"/>
</dbReference>
<evidence type="ECO:0000313" key="6">
    <source>
        <dbReference type="EMBL" id="SUO98600.1"/>
    </source>
</evidence>
<feature type="domain" description="ABC transporter" evidence="5">
    <location>
        <begin position="4"/>
        <end position="228"/>
    </location>
</feature>
<dbReference type="SMART" id="SM00382">
    <property type="entry name" value="AAA"/>
    <property type="match status" value="1"/>
</dbReference>
<dbReference type="GO" id="GO:0005524">
    <property type="term" value="F:ATP binding"/>
    <property type="evidence" value="ECO:0007669"/>
    <property type="project" value="UniProtKB-KW"/>
</dbReference>
<dbReference type="InterPro" id="IPR050166">
    <property type="entry name" value="ABC_transporter_ATP-bind"/>
</dbReference>
<dbReference type="InterPro" id="IPR017871">
    <property type="entry name" value="ABC_transporter-like_CS"/>
</dbReference>
<sequence length="239" mass="25973">MNAICLNNLSIRYGNRCILHNISHCFAAAQWHLILGRSGMGKSTLLHAIADLLPHNADISGSITTAAGDALQGKIAYMAQHNDLLPWLSLQENVLLGARLQGKAKDYPRAAALLAACGLEEYAAAKPRQLSGGQIQRAALARTLMQDRPYVLMDEPFSALDAITRYELQNLALQLLSGKTVIMISHDPTEALRLANSLHILTPAALQPVALPDSRTPRALDTQGLAQLQEQLIQQLRHA</sequence>
<evidence type="ECO:0000313" key="7">
    <source>
        <dbReference type="Proteomes" id="UP000254575"/>
    </source>
</evidence>
<dbReference type="OrthoDB" id="9802264at2"/>
<dbReference type="InterPro" id="IPR003439">
    <property type="entry name" value="ABC_transporter-like_ATP-bd"/>
</dbReference>
<evidence type="ECO:0000259" key="5">
    <source>
        <dbReference type="PROSITE" id="PS50893"/>
    </source>
</evidence>
<protein>
    <submittedName>
        <fullName evidence="6">Aliphatic sulfonates import ATP-binding protein SsuB</fullName>
        <ecNumber evidence="6">3.6.3.-</ecNumber>
    </submittedName>
</protein>
<name>A0A380N1D9_9GAMM</name>
<dbReference type="PROSITE" id="PS00211">
    <property type="entry name" value="ABC_TRANSPORTER_1"/>
    <property type="match status" value="1"/>
</dbReference>
<organism evidence="6 7">
    <name type="scientific">Suttonella indologenes</name>
    <dbReference type="NCBI Taxonomy" id="13276"/>
    <lineage>
        <taxon>Bacteria</taxon>
        <taxon>Pseudomonadati</taxon>
        <taxon>Pseudomonadota</taxon>
        <taxon>Gammaproteobacteria</taxon>
        <taxon>Cardiobacteriales</taxon>
        <taxon>Cardiobacteriaceae</taxon>
        <taxon>Suttonella</taxon>
    </lineage>
</organism>
<evidence type="ECO:0000256" key="3">
    <source>
        <dbReference type="ARBA" id="ARBA00022741"/>
    </source>
</evidence>
<gene>
    <name evidence="6" type="primary">ssuB_3</name>
    <name evidence="6" type="ORF">NCTC10717_02356</name>
</gene>
<dbReference type="PROSITE" id="PS50893">
    <property type="entry name" value="ABC_TRANSPORTER_2"/>
    <property type="match status" value="1"/>
</dbReference>
<reference evidence="6 7" key="1">
    <citation type="submission" date="2018-06" db="EMBL/GenBank/DDBJ databases">
        <authorList>
            <consortium name="Pathogen Informatics"/>
            <person name="Doyle S."/>
        </authorList>
    </citation>
    <scope>NUCLEOTIDE SEQUENCE [LARGE SCALE GENOMIC DNA]</scope>
    <source>
        <strain evidence="6 7">NCTC10717</strain>
    </source>
</reference>
<dbReference type="RefSeq" id="WP_115219398.1">
    <property type="nucleotide sequence ID" value="NZ_UHIA01000004.1"/>
</dbReference>
<proteinExistence type="inferred from homology"/>
<keyword evidence="2" id="KW-0813">Transport</keyword>
<accession>A0A380N1D9</accession>
<evidence type="ECO:0000256" key="2">
    <source>
        <dbReference type="ARBA" id="ARBA00022448"/>
    </source>
</evidence>
<keyword evidence="7" id="KW-1185">Reference proteome</keyword>
<keyword evidence="6" id="KW-0378">Hydrolase</keyword>
<dbReference type="Proteomes" id="UP000254575">
    <property type="component" value="Unassembled WGS sequence"/>
</dbReference>
<evidence type="ECO:0000256" key="4">
    <source>
        <dbReference type="ARBA" id="ARBA00022840"/>
    </source>
</evidence>
<dbReference type="GO" id="GO:0016887">
    <property type="term" value="F:ATP hydrolysis activity"/>
    <property type="evidence" value="ECO:0007669"/>
    <property type="project" value="InterPro"/>
</dbReference>
<evidence type="ECO:0000256" key="1">
    <source>
        <dbReference type="ARBA" id="ARBA00005417"/>
    </source>
</evidence>
<dbReference type="InterPro" id="IPR003593">
    <property type="entry name" value="AAA+_ATPase"/>
</dbReference>
<comment type="similarity">
    <text evidence="1">Belongs to the ABC transporter superfamily.</text>
</comment>
<dbReference type="PANTHER" id="PTHR42788">
    <property type="entry name" value="TAURINE IMPORT ATP-BINDING PROTEIN-RELATED"/>
    <property type="match status" value="1"/>
</dbReference>
<dbReference type="Gene3D" id="3.40.50.300">
    <property type="entry name" value="P-loop containing nucleotide triphosphate hydrolases"/>
    <property type="match status" value="1"/>
</dbReference>
<dbReference type="Pfam" id="PF00005">
    <property type="entry name" value="ABC_tran"/>
    <property type="match status" value="1"/>
</dbReference>
<dbReference type="PANTHER" id="PTHR42788:SF19">
    <property type="entry name" value="ALIPHATIC SULFONATES IMPORT ATP-BINDING PROTEIN SSUB 2"/>
    <property type="match status" value="1"/>
</dbReference>
<dbReference type="InterPro" id="IPR027417">
    <property type="entry name" value="P-loop_NTPase"/>
</dbReference>
<dbReference type="EC" id="3.6.3.-" evidence="6"/>